<accession>A0A9W8UKN0</accession>
<gene>
    <name evidence="2" type="ORF">LMH87_011133</name>
</gene>
<dbReference type="AlphaFoldDB" id="A0A9W8UKN0"/>
<dbReference type="EMBL" id="JAJHUN010000009">
    <property type="protein sequence ID" value="KAJ4150381.1"/>
    <property type="molecule type" value="Genomic_DNA"/>
</dbReference>
<sequence length="457" mass="50797">MITHNHQAFEVFAPSFASNTTFEVELSARNLHHIQAPASETDTLGCLLAETLRMPANQALRQSSSSGRPLRSIAPKPPPPSSADETGENENAETEPTRGEPRGEPSPPPLSFIAWTPHRPPLQPQPAADQADEDEPAIDRPSLGRPSAPLPSWSARSTRPLRTLRPKPDTSSSPQPEPAEPTTHYELLSRRLLSPSRTAVSAPSPVVAPTPSIISPASAPTSKTASPIAQASPPLAVHHPFWGPGAAEVLPCDESGTIRDAYKRARIREVELLQGRARAPYWTVRHIQEVCADVHRMPASARAGFGDLHKQLRELYDFHAHVMGLYAPPWAHPDDVVAVEGAGLETMLPRVLRDFVLGMSEHLLGVWRPFSRERVDWNVHSKHSFLEDFSCFLQFHNKFYGQRVILMQAPAAPGWSEQGSLRFYDNIRFRGYLEREETGLTKYETERKSFVDCFWDT</sequence>
<evidence type="ECO:0000313" key="2">
    <source>
        <dbReference type="EMBL" id="KAJ4150381.1"/>
    </source>
</evidence>
<organism evidence="2 3">
    <name type="scientific">Akanthomyces muscarius</name>
    <name type="common">Entomopathogenic fungus</name>
    <name type="synonym">Lecanicillium muscarium</name>
    <dbReference type="NCBI Taxonomy" id="2231603"/>
    <lineage>
        <taxon>Eukaryota</taxon>
        <taxon>Fungi</taxon>
        <taxon>Dikarya</taxon>
        <taxon>Ascomycota</taxon>
        <taxon>Pezizomycotina</taxon>
        <taxon>Sordariomycetes</taxon>
        <taxon>Hypocreomycetidae</taxon>
        <taxon>Hypocreales</taxon>
        <taxon>Cordycipitaceae</taxon>
        <taxon>Akanthomyces</taxon>
    </lineage>
</organism>
<name>A0A9W8UKN0_AKAMU</name>
<dbReference type="GeneID" id="80898292"/>
<dbReference type="KEGG" id="amus:LMH87_011133"/>
<evidence type="ECO:0000256" key="1">
    <source>
        <dbReference type="SAM" id="MobiDB-lite"/>
    </source>
</evidence>
<evidence type="ECO:0000313" key="3">
    <source>
        <dbReference type="Proteomes" id="UP001144673"/>
    </source>
</evidence>
<comment type="caution">
    <text evidence="2">The sequence shown here is derived from an EMBL/GenBank/DDBJ whole genome shotgun (WGS) entry which is preliminary data.</text>
</comment>
<dbReference type="Proteomes" id="UP001144673">
    <property type="component" value="Chromosome 4"/>
</dbReference>
<keyword evidence="3" id="KW-1185">Reference proteome</keyword>
<feature type="region of interest" description="Disordered" evidence="1">
    <location>
        <begin position="58"/>
        <end position="182"/>
    </location>
</feature>
<feature type="region of interest" description="Disordered" evidence="1">
    <location>
        <begin position="196"/>
        <end position="228"/>
    </location>
</feature>
<proteinExistence type="predicted"/>
<dbReference type="RefSeq" id="XP_056052095.1">
    <property type="nucleotide sequence ID" value="XM_056200224.1"/>
</dbReference>
<protein>
    <submittedName>
        <fullName evidence="2">Uncharacterized protein</fullName>
    </submittedName>
</protein>
<reference evidence="2" key="1">
    <citation type="journal article" date="2023" name="Access Microbiol">
        <title>De-novo genome assembly for Akanthomyces muscarius, a biocontrol agent of insect agricultural pests.</title>
        <authorList>
            <person name="Erdos Z."/>
            <person name="Studholme D.J."/>
            <person name="Raymond B."/>
            <person name="Sharma M."/>
        </authorList>
    </citation>
    <scope>NUCLEOTIDE SEQUENCE</scope>
    <source>
        <strain evidence="2">Ve6</strain>
    </source>
</reference>